<dbReference type="InterPro" id="IPR036005">
    <property type="entry name" value="Creatinase/aminopeptidase-like"/>
</dbReference>
<dbReference type="EMBL" id="UINC01024372">
    <property type="protein sequence ID" value="SVA97858.1"/>
    <property type="molecule type" value="Genomic_DNA"/>
</dbReference>
<dbReference type="CDD" id="cd01066">
    <property type="entry name" value="APP_MetAP"/>
    <property type="match status" value="1"/>
</dbReference>
<dbReference type="Pfam" id="PF00557">
    <property type="entry name" value="Peptidase_M24"/>
    <property type="match status" value="1"/>
</dbReference>
<gene>
    <name evidence="3" type="ORF">METZ01_LOCUS150712</name>
</gene>
<evidence type="ECO:0008006" key="4">
    <source>
        <dbReference type="Google" id="ProtNLM"/>
    </source>
</evidence>
<dbReference type="Gene3D" id="3.90.230.10">
    <property type="entry name" value="Creatinase/methionine aminopeptidase superfamily"/>
    <property type="match status" value="1"/>
</dbReference>
<feature type="domain" description="Creatinase N-terminal" evidence="2">
    <location>
        <begin position="13"/>
        <end position="152"/>
    </location>
</feature>
<dbReference type="InterPro" id="IPR000994">
    <property type="entry name" value="Pept_M24"/>
</dbReference>
<feature type="domain" description="Peptidase M24" evidence="1">
    <location>
        <begin position="160"/>
        <end position="366"/>
    </location>
</feature>
<dbReference type="InterPro" id="IPR050659">
    <property type="entry name" value="Peptidase_M24B"/>
</dbReference>
<sequence length="383" mass="42924">MNLHFTQEEFDARLLEARRRINEHNLDGMLLFKQESMYYLTGYDTDGFVLFQTLFLGLDGVLTLVTRSADRVQAGYTSIIEDVRIWLDSGSENPANDVRKMLDGHGMRGKRIGVEYDAYGLSAKRGQMLEVALENFCELVDASDLMRQQRLVKSPAELNYMRKAGEICQAVQEEAVRLSVPGAFEGDIRAAMHRIIWSSDGDTPAHVWPMGSGPSALLVRYKSGGRCIGENDQVFHEFAASYRHYHAALTFGLVTDQASPAHRAMFSVCREALQACEEVLRSGKTVSDVFEAHRRAFIAGGFEHSYLNVCGYTMGAMFPPTWMENPLIREGEQQILKPGMVFFMHMLMVDRTNGHMMALGEQAVVTDGACELITQALDELVIN</sequence>
<protein>
    <recommendedName>
        <fullName evidence="4">Xaa-Pro dipeptidase</fullName>
    </recommendedName>
</protein>
<evidence type="ECO:0000313" key="3">
    <source>
        <dbReference type="EMBL" id="SVA97858.1"/>
    </source>
</evidence>
<dbReference type="PANTHER" id="PTHR46112">
    <property type="entry name" value="AMINOPEPTIDASE"/>
    <property type="match status" value="1"/>
</dbReference>
<proteinExistence type="predicted"/>
<dbReference type="PANTHER" id="PTHR46112:SF2">
    <property type="entry name" value="XAA-PRO AMINOPEPTIDASE P-RELATED"/>
    <property type="match status" value="1"/>
</dbReference>
<name>A0A382A8H3_9ZZZZ</name>
<dbReference type="SUPFAM" id="SSF53092">
    <property type="entry name" value="Creatinase/prolidase N-terminal domain"/>
    <property type="match status" value="1"/>
</dbReference>
<evidence type="ECO:0000259" key="1">
    <source>
        <dbReference type="Pfam" id="PF00557"/>
    </source>
</evidence>
<dbReference type="Gene3D" id="3.40.350.10">
    <property type="entry name" value="Creatinase/prolidase N-terminal domain"/>
    <property type="match status" value="1"/>
</dbReference>
<dbReference type="Pfam" id="PF01321">
    <property type="entry name" value="Creatinase_N"/>
    <property type="match status" value="1"/>
</dbReference>
<dbReference type="InterPro" id="IPR000587">
    <property type="entry name" value="Creatinase_N"/>
</dbReference>
<accession>A0A382A8H3</accession>
<reference evidence="3" key="1">
    <citation type="submission" date="2018-05" db="EMBL/GenBank/DDBJ databases">
        <authorList>
            <person name="Lanie J.A."/>
            <person name="Ng W.-L."/>
            <person name="Kazmierczak K.M."/>
            <person name="Andrzejewski T.M."/>
            <person name="Davidsen T.M."/>
            <person name="Wayne K.J."/>
            <person name="Tettelin H."/>
            <person name="Glass J.I."/>
            <person name="Rusch D."/>
            <person name="Podicherti R."/>
            <person name="Tsui H.-C.T."/>
            <person name="Winkler M.E."/>
        </authorList>
    </citation>
    <scope>NUCLEOTIDE SEQUENCE</scope>
</reference>
<evidence type="ECO:0000259" key="2">
    <source>
        <dbReference type="Pfam" id="PF01321"/>
    </source>
</evidence>
<dbReference type="AlphaFoldDB" id="A0A382A8H3"/>
<dbReference type="InterPro" id="IPR029149">
    <property type="entry name" value="Creatin/AminoP/Spt16_N"/>
</dbReference>
<dbReference type="SUPFAM" id="SSF55920">
    <property type="entry name" value="Creatinase/aminopeptidase"/>
    <property type="match status" value="1"/>
</dbReference>
<organism evidence="3">
    <name type="scientific">marine metagenome</name>
    <dbReference type="NCBI Taxonomy" id="408172"/>
    <lineage>
        <taxon>unclassified sequences</taxon>
        <taxon>metagenomes</taxon>
        <taxon>ecological metagenomes</taxon>
    </lineage>
</organism>